<dbReference type="InParanoid" id="K1X8E3"/>
<feature type="region of interest" description="Disordered" evidence="1">
    <location>
        <begin position="515"/>
        <end position="534"/>
    </location>
</feature>
<protein>
    <submittedName>
        <fullName evidence="3">Uncharacterized protein</fullName>
    </submittedName>
</protein>
<feature type="transmembrane region" description="Helical" evidence="2">
    <location>
        <begin position="76"/>
        <end position="104"/>
    </location>
</feature>
<feature type="compositionally biased region" description="Polar residues" evidence="1">
    <location>
        <begin position="379"/>
        <end position="389"/>
    </location>
</feature>
<dbReference type="GeneID" id="18756375"/>
<feature type="region of interest" description="Disordered" evidence="1">
    <location>
        <begin position="265"/>
        <end position="298"/>
    </location>
</feature>
<accession>K1X8E3</accession>
<name>K1X8E3_MARBU</name>
<dbReference type="OrthoDB" id="5417135at2759"/>
<keyword evidence="2" id="KW-0812">Transmembrane</keyword>
<dbReference type="PANTHER" id="PTHR42088">
    <property type="entry name" value="YALI0F10131P"/>
    <property type="match status" value="1"/>
</dbReference>
<keyword evidence="4" id="KW-1185">Reference proteome</keyword>
<feature type="region of interest" description="Disordered" evidence="1">
    <location>
        <begin position="631"/>
        <end position="759"/>
    </location>
</feature>
<evidence type="ECO:0000313" key="3">
    <source>
        <dbReference type="EMBL" id="EKD21327.1"/>
    </source>
</evidence>
<dbReference type="KEGG" id="mbe:MBM_00440"/>
<feature type="region of interest" description="Disordered" evidence="1">
    <location>
        <begin position="547"/>
        <end position="583"/>
    </location>
</feature>
<dbReference type="AlphaFoldDB" id="K1X8E3"/>
<organism evidence="3 4">
    <name type="scientific">Marssonina brunnea f. sp. multigermtubi (strain MB_m1)</name>
    <name type="common">Marssonina leaf spot fungus</name>
    <dbReference type="NCBI Taxonomy" id="1072389"/>
    <lineage>
        <taxon>Eukaryota</taxon>
        <taxon>Fungi</taxon>
        <taxon>Dikarya</taxon>
        <taxon>Ascomycota</taxon>
        <taxon>Pezizomycotina</taxon>
        <taxon>Leotiomycetes</taxon>
        <taxon>Helotiales</taxon>
        <taxon>Drepanopezizaceae</taxon>
        <taxon>Drepanopeziza</taxon>
    </lineage>
</organism>
<feature type="compositionally biased region" description="Basic and acidic residues" evidence="1">
    <location>
        <begin position="737"/>
        <end position="755"/>
    </location>
</feature>
<keyword evidence="2" id="KW-0472">Membrane</keyword>
<feature type="transmembrane region" description="Helical" evidence="2">
    <location>
        <begin position="222"/>
        <end position="244"/>
    </location>
</feature>
<evidence type="ECO:0000256" key="2">
    <source>
        <dbReference type="SAM" id="Phobius"/>
    </source>
</evidence>
<reference evidence="3 4" key="1">
    <citation type="journal article" date="2012" name="BMC Genomics">
        <title>Sequencing the genome of Marssonina brunnea reveals fungus-poplar co-evolution.</title>
        <authorList>
            <person name="Zhu S."/>
            <person name="Cao Y.-Z."/>
            <person name="Jiang C."/>
            <person name="Tan B.-Y."/>
            <person name="Wang Z."/>
            <person name="Feng S."/>
            <person name="Zhang L."/>
            <person name="Su X.-H."/>
            <person name="Brejova B."/>
            <person name="Vinar T."/>
            <person name="Xu M."/>
            <person name="Wang M.-X."/>
            <person name="Zhang S.-G."/>
            <person name="Huang M.-R."/>
            <person name="Wu R."/>
            <person name="Zhou Y."/>
        </authorList>
    </citation>
    <scope>NUCLEOTIDE SEQUENCE [LARGE SCALE GENOMIC DNA]</scope>
    <source>
        <strain evidence="3 4">MB_m1</strain>
    </source>
</reference>
<feature type="compositionally biased region" description="Polar residues" evidence="1">
    <location>
        <begin position="351"/>
        <end position="362"/>
    </location>
</feature>
<feature type="compositionally biased region" description="Pro residues" evidence="1">
    <location>
        <begin position="698"/>
        <end position="709"/>
    </location>
</feature>
<gene>
    <name evidence="3" type="ORF">MBM_00440</name>
</gene>
<dbReference type="HOGENOM" id="CLU_016576_0_0_1"/>
<dbReference type="PANTHER" id="PTHR42088:SF1">
    <property type="entry name" value="YALI0F10131P"/>
    <property type="match status" value="1"/>
</dbReference>
<keyword evidence="2" id="KW-1133">Transmembrane helix</keyword>
<dbReference type="Proteomes" id="UP000006753">
    <property type="component" value="Unassembled WGS sequence"/>
</dbReference>
<feature type="compositionally biased region" description="Basic and acidic residues" evidence="1">
    <location>
        <begin position="331"/>
        <end position="345"/>
    </location>
</feature>
<feature type="compositionally biased region" description="Low complexity" evidence="1">
    <location>
        <begin position="654"/>
        <end position="676"/>
    </location>
</feature>
<feature type="compositionally biased region" description="Low complexity" evidence="1">
    <location>
        <begin position="462"/>
        <end position="476"/>
    </location>
</feature>
<evidence type="ECO:0000313" key="4">
    <source>
        <dbReference type="Proteomes" id="UP000006753"/>
    </source>
</evidence>
<dbReference type="eggNOG" id="ENOG502REX9">
    <property type="taxonomic scope" value="Eukaryota"/>
</dbReference>
<dbReference type="EMBL" id="JH921428">
    <property type="protein sequence ID" value="EKD21327.1"/>
    <property type="molecule type" value="Genomic_DNA"/>
</dbReference>
<feature type="compositionally biased region" description="Low complexity" evidence="1">
    <location>
        <begin position="363"/>
        <end position="374"/>
    </location>
</feature>
<evidence type="ECO:0000256" key="1">
    <source>
        <dbReference type="SAM" id="MobiDB-lite"/>
    </source>
</evidence>
<dbReference type="OMA" id="HDPYRPV"/>
<proteinExistence type="predicted"/>
<sequence length="860" mass="93666">MNNRSQTVRVHTGPLPTYRTCSSTLAEIGSSSGAAHGSFRRMPTISTFSHNLHPCAMPHPSHSFELYHKEIIYPPVGVGVVVVFLLVVVAVVIVVAAVVVVGVARIVRIPSASFQDREPYSRNEEFINTKQLPSSLLGRTFRGSHGHRTPTRLNSRLPPSRYQIQSIQSSLNPLTSGVRADGRMESIINVAAPGHIVEPRQEPERKDCGENECEKPIGPSTYTLPIVLGIAVPVIGAAVTFFLLHRRHVRRQRLEDANDRHASMDFGLGDVPQSGRKKRKGPNVAAMDFGDEKSGGMSRRQISMDMGMEVNSPYLLPPELHNSRESIHSLSRNVHEQEDPYRPVKDYYPGDTNSMRSFSKQGSSIHTSSSAAPSRLQELGTSDLLSNAGQMGRGPPASGTFPPRQASLPRSNASKSPPEVADGSFDPSQYPAEPAQAYIPASSHGGKEERQIARELPPAPFSPSQQAPPAASARKSPPAPINTDAPSAESRPPRNESMPIVQAQQAYVEDAGQFGEGFQVTPPSPGRDNGEAMRSQRYSMDVPPEQFAQAGLGAPGFDPKRLSMGFRPLPPNAATESEDPETRANRIRSFYKEYFDESKPAPQGQYYEDYDENYLGEAAYYDSESNNFVMPMPHKPYADPMTRRAMTPPPRGPPRFQGQGQPRGRQGSMGAMSTASGGRGPPPGARAYSSASGRMGPPAGPKRPLPPPADLTTLPTPSKLRDDSFTLNPLDFAPPKTYRDRVAGRSESPLGERRPYSPMVPVYTPSASAFEELAPMPSPHMLRKSGTFTSLDFAAPRKFLDPENMSDAGSIRSNRSGISARQQSAIRNGAYRISKIPADVVFTKDDLAATLKPQWGLRQS</sequence>
<feature type="region of interest" description="Disordered" evidence="1">
    <location>
        <begin position="331"/>
        <end position="504"/>
    </location>
</feature>